<dbReference type="Proteomes" id="UP001138768">
    <property type="component" value="Unassembled WGS sequence"/>
</dbReference>
<comment type="caution">
    <text evidence="5">The sequence shown here is derived from an EMBL/GenBank/DDBJ whole genome shotgun (WGS) entry which is preliminary data.</text>
</comment>
<dbReference type="InterPro" id="IPR050207">
    <property type="entry name" value="Trans_regulatory_Fis"/>
</dbReference>
<evidence type="ECO:0000313" key="5">
    <source>
        <dbReference type="EMBL" id="MBK1618688.1"/>
    </source>
</evidence>
<name>A0A9X1B3Q1_9GAMM</name>
<dbReference type="GO" id="GO:0043565">
    <property type="term" value="F:sequence-specific DNA binding"/>
    <property type="evidence" value="ECO:0007669"/>
    <property type="project" value="InterPro"/>
</dbReference>
<protein>
    <recommendedName>
        <fullName evidence="3">Putative Fis-like DNA-binding protein</fullName>
    </recommendedName>
</protein>
<comment type="similarity">
    <text evidence="1">Belongs to the transcriptional regulatory Fis family.</text>
</comment>
<dbReference type="PRINTS" id="PR01591">
    <property type="entry name" value="DNABINDNGFIS"/>
</dbReference>
<dbReference type="PANTHER" id="PTHR47918:SF1">
    <property type="entry name" value="DNA-BINDING PROTEIN FIS"/>
    <property type="match status" value="1"/>
</dbReference>
<keyword evidence="6" id="KW-1185">Reference proteome</keyword>
<dbReference type="Gene3D" id="1.10.10.60">
    <property type="entry name" value="Homeodomain-like"/>
    <property type="match status" value="1"/>
</dbReference>
<organism evidence="5 6">
    <name type="scientific">Lamprobacter modestohalophilus</name>
    <dbReference type="NCBI Taxonomy" id="1064514"/>
    <lineage>
        <taxon>Bacteria</taxon>
        <taxon>Pseudomonadati</taxon>
        <taxon>Pseudomonadota</taxon>
        <taxon>Gammaproteobacteria</taxon>
        <taxon>Chromatiales</taxon>
        <taxon>Chromatiaceae</taxon>
        <taxon>Lamprobacter</taxon>
    </lineage>
</organism>
<reference evidence="5 6" key="1">
    <citation type="journal article" date="2020" name="Microorganisms">
        <title>Osmotic Adaptation and Compatible Solute Biosynthesis of Phototrophic Bacteria as Revealed from Genome Analyses.</title>
        <authorList>
            <person name="Imhoff J.F."/>
            <person name="Rahn T."/>
            <person name="Kunzel S."/>
            <person name="Keller A."/>
            <person name="Neulinger S.C."/>
        </authorList>
    </citation>
    <scope>NUCLEOTIDE SEQUENCE [LARGE SCALE GENOMIC DNA]</scope>
    <source>
        <strain evidence="5 6">DSM 25653</strain>
    </source>
</reference>
<dbReference type="PRINTS" id="PR01590">
    <property type="entry name" value="HTHFIS"/>
</dbReference>
<dbReference type="PANTHER" id="PTHR47918">
    <property type="entry name" value="DNA-BINDING PROTEIN FIS"/>
    <property type="match status" value="1"/>
</dbReference>
<dbReference type="InterPro" id="IPR009057">
    <property type="entry name" value="Homeodomain-like_sf"/>
</dbReference>
<evidence type="ECO:0000259" key="4">
    <source>
        <dbReference type="Pfam" id="PF02954"/>
    </source>
</evidence>
<evidence type="ECO:0000256" key="3">
    <source>
        <dbReference type="ARBA" id="ARBA00029540"/>
    </source>
</evidence>
<gene>
    <name evidence="5" type="ORF">CKO42_09625</name>
</gene>
<keyword evidence="2" id="KW-0238">DNA-binding</keyword>
<proteinExistence type="inferred from homology"/>
<dbReference type="AlphaFoldDB" id="A0A9X1B3Q1"/>
<dbReference type="InterPro" id="IPR002197">
    <property type="entry name" value="HTH_Fis"/>
</dbReference>
<evidence type="ECO:0000313" key="6">
    <source>
        <dbReference type="Proteomes" id="UP001138768"/>
    </source>
</evidence>
<dbReference type="InterPro" id="IPR005412">
    <property type="entry name" value="Fis_DNA-bd"/>
</dbReference>
<dbReference type="PIRSF" id="PIRSF002097">
    <property type="entry name" value="DNA-binding_Fis"/>
    <property type="match status" value="1"/>
</dbReference>
<dbReference type="EMBL" id="NRRY01000012">
    <property type="protein sequence ID" value="MBK1618688.1"/>
    <property type="molecule type" value="Genomic_DNA"/>
</dbReference>
<dbReference type="Pfam" id="PF02954">
    <property type="entry name" value="HTH_8"/>
    <property type="match status" value="1"/>
</dbReference>
<feature type="domain" description="DNA binding HTH" evidence="4">
    <location>
        <begin position="48"/>
        <end position="86"/>
    </location>
</feature>
<evidence type="ECO:0000256" key="2">
    <source>
        <dbReference type="ARBA" id="ARBA00023125"/>
    </source>
</evidence>
<evidence type="ECO:0000256" key="1">
    <source>
        <dbReference type="ARBA" id="ARBA00008559"/>
    </source>
</evidence>
<sequence>MQSFAVPETLDEGANRSQPLRECVLTALRSYLSAMGDHDIQGLYRLVMDEVEQPMIEAVLEHTMGNQSAAAEILGISRGTLRKKLKNKAD</sequence>
<accession>A0A9X1B3Q1</accession>
<dbReference type="GO" id="GO:0006355">
    <property type="term" value="P:regulation of DNA-templated transcription"/>
    <property type="evidence" value="ECO:0007669"/>
    <property type="project" value="InterPro"/>
</dbReference>
<dbReference type="SUPFAM" id="SSF46689">
    <property type="entry name" value="Homeodomain-like"/>
    <property type="match status" value="1"/>
</dbReference>